<keyword evidence="2" id="KW-0732">Signal</keyword>
<evidence type="ECO:0000313" key="5">
    <source>
        <dbReference type="Proteomes" id="UP000053096"/>
    </source>
</evidence>
<feature type="compositionally biased region" description="Basic and acidic residues" evidence="1">
    <location>
        <begin position="56"/>
        <end position="65"/>
    </location>
</feature>
<feature type="signal peptide" evidence="2">
    <location>
        <begin position="1"/>
        <end position="20"/>
    </location>
</feature>
<feature type="region of interest" description="Disordered" evidence="1">
    <location>
        <begin position="36"/>
        <end position="65"/>
    </location>
</feature>
<gene>
    <name evidence="3" type="ORF">BBN53_16175</name>
    <name evidence="4" type="ORF">ERS370011_01694</name>
</gene>
<accession>A0A0J6BRJ4</accession>
<evidence type="ECO:0000313" key="4">
    <source>
        <dbReference type="EMBL" id="CUI68029.1"/>
    </source>
</evidence>
<dbReference type="KEGG" id="bpdz:BBN53_16175"/>
<organism evidence="4 5">
    <name type="scientific">Bordetella pseudohinzii</name>
    <dbReference type="NCBI Taxonomy" id="1331258"/>
    <lineage>
        <taxon>Bacteria</taxon>
        <taxon>Pseudomonadati</taxon>
        <taxon>Pseudomonadota</taxon>
        <taxon>Betaproteobacteria</taxon>
        <taxon>Burkholderiales</taxon>
        <taxon>Alcaligenaceae</taxon>
        <taxon>Bordetella</taxon>
    </lineage>
</organism>
<evidence type="ECO:0000313" key="6">
    <source>
        <dbReference type="Proteomes" id="UP000092950"/>
    </source>
</evidence>
<name>A0A0J6BRJ4_9BORD</name>
<dbReference type="RefSeq" id="WP_043213656.1">
    <property type="nucleotide sequence ID" value="NZ_CAJGUP010000026.1"/>
</dbReference>
<evidence type="ECO:0000256" key="2">
    <source>
        <dbReference type="SAM" id="SignalP"/>
    </source>
</evidence>
<dbReference type="OrthoDB" id="8481694at2"/>
<dbReference type="Proteomes" id="UP000092950">
    <property type="component" value="Chromosome"/>
</dbReference>
<keyword evidence="6" id="KW-1185">Reference proteome</keyword>
<evidence type="ECO:0000313" key="3">
    <source>
        <dbReference type="EMBL" id="ANY17276.1"/>
    </source>
</evidence>
<feature type="chain" id="PRO_5005268141" evidence="2">
    <location>
        <begin position="21"/>
        <end position="176"/>
    </location>
</feature>
<protein>
    <submittedName>
        <fullName evidence="4">Uncharacterized protein</fullName>
    </submittedName>
</protein>
<dbReference type="Proteomes" id="UP000053096">
    <property type="component" value="Unassembled WGS sequence"/>
</dbReference>
<dbReference type="AlphaFoldDB" id="A0A0J6BRJ4"/>
<accession>A0A0M7EJ14</accession>
<reference evidence="3 6" key="2">
    <citation type="submission" date="2016-07" db="EMBL/GenBank/DDBJ databases">
        <title>Complete genome sequences of Bordetella pseudohinzii.</title>
        <authorList>
            <person name="Spilker T."/>
            <person name="Darrah R."/>
            <person name="LiPuma J.J."/>
        </authorList>
    </citation>
    <scope>NUCLEOTIDE SEQUENCE [LARGE SCALE GENOMIC DNA]</scope>
    <source>
        <strain evidence="3 6">HI4681</strain>
    </source>
</reference>
<dbReference type="EMBL" id="CYTV01000004">
    <property type="protein sequence ID" value="CUI68029.1"/>
    <property type="molecule type" value="Genomic_DNA"/>
</dbReference>
<evidence type="ECO:0000256" key="1">
    <source>
        <dbReference type="SAM" id="MobiDB-lite"/>
    </source>
</evidence>
<dbReference type="EMBL" id="CP016440">
    <property type="protein sequence ID" value="ANY17276.1"/>
    <property type="molecule type" value="Genomic_DNA"/>
</dbReference>
<reference evidence="4 5" key="1">
    <citation type="submission" date="2015-09" db="EMBL/GenBank/DDBJ databases">
        <authorList>
            <person name="Jackson K.R."/>
            <person name="Lunt B.L."/>
            <person name="Fisher J.N.B."/>
            <person name="Gardner A.V."/>
            <person name="Bailey M.E."/>
            <person name="Deus L.M."/>
            <person name="Earl A.S."/>
            <person name="Gibby P.D."/>
            <person name="Hartmann K.A."/>
            <person name="Liu J.E."/>
            <person name="Manci A.M."/>
            <person name="Nielsen D.A."/>
            <person name="Solomon M.B."/>
            <person name="Breakwell D.P."/>
            <person name="Burnett S.H."/>
            <person name="Grose J.H."/>
        </authorList>
    </citation>
    <scope>NUCLEOTIDE SEQUENCE [LARGE SCALE GENOMIC DNA]</scope>
    <source>
        <strain evidence="4 5">2789STDY5608636</strain>
    </source>
</reference>
<proteinExistence type="predicted"/>
<sequence length="176" mass="18854">MTPNLRAPYYFILSSQCACAACGQDTAVHALAVPPSHETLAPDDGADEPPEPSTDGPRDDGWRRDPSAAVLSGVSLLAQEVGEILARQAPGFAPDPKRKDVWTNHCGHCAVPILYGQLMALPGRAFTPTDAEQARAIGVQRIEAPLEAYVELRWTDGDPDLRPLLQRLDVAAAPLP</sequence>